<sequence length="148" mass="15378">MTRRTGSFTRAAASPAGQGQVALGFGPHLIRITAADTGGALGLFEAHIPPGGGPPLHIHEREDELLQVVAGRFGFWCGEDYVEMDAGGCIALPRGIAHRFQNVGETDGTLLCTVTPGGFEAFFGAVGAAGEARALEIAEQFGVRFILG</sequence>
<dbReference type="PANTHER" id="PTHR36440">
    <property type="entry name" value="PUTATIVE (AFU_ORTHOLOGUE AFUA_8G07350)-RELATED"/>
    <property type="match status" value="1"/>
</dbReference>
<dbReference type="OrthoDB" id="9798709at2"/>
<protein>
    <submittedName>
        <fullName evidence="2">Cupin domain-containing protein</fullName>
    </submittedName>
</protein>
<dbReference type="EMBL" id="SACL01000001">
    <property type="protein sequence ID" value="RVT99705.1"/>
    <property type="molecule type" value="Genomic_DNA"/>
</dbReference>
<organism evidence="2 3">
    <name type="scientific">Rhodovarius crocodyli</name>
    <dbReference type="NCBI Taxonomy" id="1979269"/>
    <lineage>
        <taxon>Bacteria</taxon>
        <taxon>Pseudomonadati</taxon>
        <taxon>Pseudomonadota</taxon>
        <taxon>Alphaproteobacteria</taxon>
        <taxon>Acetobacterales</taxon>
        <taxon>Roseomonadaceae</taxon>
        <taxon>Rhodovarius</taxon>
    </lineage>
</organism>
<evidence type="ECO:0000313" key="3">
    <source>
        <dbReference type="Proteomes" id="UP000282957"/>
    </source>
</evidence>
<proteinExistence type="predicted"/>
<keyword evidence="3" id="KW-1185">Reference proteome</keyword>
<dbReference type="PANTHER" id="PTHR36440:SF1">
    <property type="entry name" value="PUTATIVE (AFU_ORTHOLOGUE AFUA_8G07350)-RELATED"/>
    <property type="match status" value="1"/>
</dbReference>
<dbReference type="InterPro" id="IPR011051">
    <property type="entry name" value="RmlC_Cupin_sf"/>
</dbReference>
<dbReference type="Proteomes" id="UP000282957">
    <property type="component" value="Unassembled WGS sequence"/>
</dbReference>
<comment type="caution">
    <text evidence="2">The sequence shown here is derived from an EMBL/GenBank/DDBJ whole genome shotgun (WGS) entry which is preliminary data.</text>
</comment>
<dbReference type="InterPro" id="IPR014710">
    <property type="entry name" value="RmlC-like_jellyroll"/>
</dbReference>
<gene>
    <name evidence="2" type="ORF">EOD42_05715</name>
</gene>
<evidence type="ECO:0000259" key="1">
    <source>
        <dbReference type="Pfam" id="PF07883"/>
    </source>
</evidence>
<dbReference type="AlphaFoldDB" id="A0A437MQ14"/>
<accession>A0A437MQ14</accession>
<dbReference type="SUPFAM" id="SSF51182">
    <property type="entry name" value="RmlC-like cupins"/>
    <property type="match status" value="1"/>
</dbReference>
<dbReference type="InterPro" id="IPR013096">
    <property type="entry name" value="Cupin_2"/>
</dbReference>
<dbReference type="Pfam" id="PF07883">
    <property type="entry name" value="Cupin_2"/>
    <property type="match status" value="1"/>
</dbReference>
<feature type="domain" description="Cupin type-2" evidence="1">
    <location>
        <begin position="46"/>
        <end position="113"/>
    </location>
</feature>
<evidence type="ECO:0000313" key="2">
    <source>
        <dbReference type="EMBL" id="RVT99705.1"/>
    </source>
</evidence>
<name>A0A437MQ14_9PROT</name>
<reference evidence="2 3" key="1">
    <citation type="submission" date="2019-01" db="EMBL/GenBank/DDBJ databases">
        <authorList>
            <person name="Chen W.-M."/>
        </authorList>
    </citation>
    <scope>NUCLEOTIDE SEQUENCE [LARGE SCALE GENOMIC DNA]</scope>
    <source>
        <strain evidence="2 3">CCP-6</strain>
    </source>
</reference>
<dbReference type="InterPro" id="IPR053146">
    <property type="entry name" value="QDO-like"/>
</dbReference>
<dbReference type="Gene3D" id="2.60.120.10">
    <property type="entry name" value="Jelly Rolls"/>
    <property type="match status" value="1"/>
</dbReference>